<evidence type="ECO:0000313" key="2">
    <source>
        <dbReference type="EMBL" id="KAK8070376.1"/>
    </source>
</evidence>
<feature type="compositionally biased region" description="Acidic residues" evidence="1">
    <location>
        <begin position="65"/>
        <end position="78"/>
    </location>
</feature>
<evidence type="ECO:0000313" key="3">
    <source>
        <dbReference type="Proteomes" id="UP001433268"/>
    </source>
</evidence>
<feature type="region of interest" description="Disordered" evidence="1">
    <location>
        <begin position="196"/>
        <end position="223"/>
    </location>
</feature>
<accession>A0ABR1VGL2</accession>
<proteinExistence type="predicted"/>
<gene>
    <name evidence="2" type="ORF">PG997_010579</name>
</gene>
<feature type="compositionally biased region" description="Basic residues" evidence="1">
    <location>
        <begin position="51"/>
        <end position="60"/>
    </location>
</feature>
<dbReference type="GeneID" id="92047954"/>
<comment type="caution">
    <text evidence="2">The sequence shown here is derived from an EMBL/GenBank/DDBJ whole genome shotgun (WGS) entry which is preliminary data.</text>
</comment>
<protein>
    <submittedName>
        <fullName evidence="2">Uncharacterized protein</fullName>
    </submittedName>
</protein>
<evidence type="ECO:0000256" key="1">
    <source>
        <dbReference type="SAM" id="MobiDB-lite"/>
    </source>
</evidence>
<organism evidence="2 3">
    <name type="scientific">Apiospora hydei</name>
    <dbReference type="NCBI Taxonomy" id="1337664"/>
    <lineage>
        <taxon>Eukaryota</taxon>
        <taxon>Fungi</taxon>
        <taxon>Dikarya</taxon>
        <taxon>Ascomycota</taxon>
        <taxon>Pezizomycotina</taxon>
        <taxon>Sordariomycetes</taxon>
        <taxon>Xylariomycetidae</taxon>
        <taxon>Amphisphaeriales</taxon>
        <taxon>Apiosporaceae</taxon>
        <taxon>Apiospora</taxon>
    </lineage>
</organism>
<keyword evidence="3" id="KW-1185">Reference proteome</keyword>
<name>A0ABR1VGL2_9PEZI</name>
<dbReference type="EMBL" id="JAQQWN010000008">
    <property type="protein sequence ID" value="KAK8070376.1"/>
    <property type="molecule type" value="Genomic_DNA"/>
</dbReference>
<dbReference type="RefSeq" id="XP_066664184.1">
    <property type="nucleotide sequence ID" value="XM_066814894.1"/>
</dbReference>
<sequence length="279" mass="32223">MAPTPPPTEAEVQKRKLGEADAIIKSWKKLRKFLANPKARDTIVKNWRNSSKPKRRQRLRRGWEDSADAEDAEDEEDGAYSKRMLERHRSDFDGILSWKPNRNYEKVPATLDEMREPSKQTYGEWLANMNSYKVECANYNAKDFSESHGPLLELLYTRAAAAPSAFYESDKNAEFLPFRSLTSPLSREPDQVDEWVDLGRDPRSGRSDAYGDVQKADTAEERNRCAEQGMQELEIAEWMMSYQSRIYDFMLAMCQKVGGDNLFQQTMGEGEGVRRREAR</sequence>
<reference evidence="2 3" key="1">
    <citation type="submission" date="2023-01" db="EMBL/GenBank/DDBJ databases">
        <title>Analysis of 21 Apiospora genomes using comparative genomics revels a genus with tremendous synthesis potential of carbohydrate active enzymes and secondary metabolites.</title>
        <authorList>
            <person name="Sorensen T."/>
        </authorList>
    </citation>
    <scope>NUCLEOTIDE SEQUENCE [LARGE SCALE GENOMIC DNA]</scope>
    <source>
        <strain evidence="2 3">CBS 114990</strain>
    </source>
</reference>
<feature type="compositionally biased region" description="Basic and acidic residues" evidence="1">
    <location>
        <begin position="197"/>
        <end position="206"/>
    </location>
</feature>
<feature type="compositionally biased region" description="Basic and acidic residues" evidence="1">
    <location>
        <begin position="214"/>
        <end position="223"/>
    </location>
</feature>
<dbReference type="Proteomes" id="UP001433268">
    <property type="component" value="Unassembled WGS sequence"/>
</dbReference>
<feature type="region of interest" description="Disordered" evidence="1">
    <location>
        <begin position="44"/>
        <end position="82"/>
    </location>
</feature>